<organism evidence="2 3">
    <name type="scientific">Streptomyces zhaozhouensis</name>
    <dbReference type="NCBI Taxonomy" id="1300267"/>
    <lineage>
        <taxon>Bacteria</taxon>
        <taxon>Bacillati</taxon>
        <taxon>Actinomycetota</taxon>
        <taxon>Actinomycetes</taxon>
        <taxon>Kitasatosporales</taxon>
        <taxon>Streptomycetaceae</taxon>
        <taxon>Streptomyces</taxon>
    </lineage>
</organism>
<name>A0A286DUC5_9ACTN</name>
<dbReference type="GO" id="GO:0003700">
    <property type="term" value="F:DNA-binding transcription factor activity"/>
    <property type="evidence" value="ECO:0007669"/>
    <property type="project" value="InterPro"/>
</dbReference>
<keyword evidence="3" id="KW-1185">Reference proteome</keyword>
<protein>
    <submittedName>
        <fullName evidence="2">Helix-turn-helix domain-containing protein</fullName>
    </submittedName>
</protein>
<dbReference type="AlphaFoldDB" id="A0A286DUC5"/>
<reference evidence="2 3" key="1">
    <citation type="submission" date="2017-09" db="EMBL/GenBank/DDBJ databases">
        <authorList>
            <person name="Ehlers B."/>
            <person name="Leendertz F.H."/>
        </authorList>
    </citation>
    <scope>NUCLEOTIDE SEQUENCE [LARGE SCALE GENOMIC DNA]</scope>
    <source>
        <strain evidence="2 3">CGMCC 4.7095</strain>
    </source>
</reference>
<evidence type="ECO:0000313" key="3">
    <source>
        <dbReference type="Proteomes" id="UP000219072"/>
    </source>
</evidence>
<sequence length="248" mass="26647">MTGSDTDEAPALVLETRASDSPFVAHVWRGRSTRVDRMTSVATPHWELVVHAREGRVHVGLQGPESRASTAPVPQDAEFLGITFALGAWMPHLAVSRLLDAAAELPSATRSSFSLKGSAWHLPTFDNAEAFVRRLVREDVLTRDPVVTSVLAGGDPGVSARTAQRRFRAATGLSREAIRGIERARRAALLVQDGVPAAEVVHRLGYFDQPHLARSLARYVGRTATQLSARTPAEAMSLPYKTGAAGAA</sequence>
<dbReference type="InterPro" id="IPR018060">
    <property type="entry name" value="HTH_AraC"/>
</dbReference>
<dbReference type="Gene3D" id="1.10.10.60">
    <property type="entry name" value="Homeodomain-like"/>
    <property type="match status" value="1"/>
</dbReference>
<evidence type="ECO:0000259" key="1">
    <source>
        <dbReference type="PROSITE" id="PS01124"/>
    </source>
</evidence>
<evidence type="ECO:0000313" key="2">
    <source>
        <dbReference type="EMBL" id="SOD62258.1"/>
    </source>
</evidence>
<gene>
    <name evidence="2" type="ORF">SAMN06297387_10573</name>
</gene>
<dbReference type="GO" id="GO:0043565">
    <property type="term" value="F:sequence-specific DNA binding"/>
    <property type="evidence" value="ECO:0007669"/>
    <property type="project" value="InterPro"/>
</dbReference>
<feature type="domain" description="HTH araC/xylS-type" evidence="1">
    <location>
        <begin position="157"/>
        <end position="230"/>
    </location>
</feature>
<dbReference type="EMBL" id="OCNE01000005">
    <property type="protein sequence ID" value="SOD62258.1"/>
    <property type="molecule type" value="Genomic_DNA"/>
</dbReference>
<dbReference type="SMART" id="SM00342">
    <property type="entry name" value="HTH_ARAC"/>
    <property type="match status" value="1"/>
</dbReference>
<dbReference type="PROSITE" id="PS01124">
    <property type="entry name" value="HTH_ARAC_FAMILY_2"/>
    <property type="match status" value="1"/>
</dbReference>
<accession>A0A286DUC5</accession>
<dbReference type="RefSeq" id="WP_097230743.1">
    <property type="nucleotide sequence ID" value="NZ_OCNE01000005.1"/>
</dbReference>
<proteinExistence type="predicted"/>
<dbReference type="Pfam" id="PF12833">
    <property type="entry name" value="HTH_18"/>
    <property type="match status" value="1"/>
</dbReference>
<dbReference type="Proteomes" id="UP000219072">
    <property type="component" value="Unassembled WGS sequence"/>
</dbReference>
<dbReference type="OrthoDB" id="2559672at2"/>